<dbReference type="InterPro" id="IPR005467">
    <property type="entry name" value="His_kinase_dom"/>
</dbReference>
<dbReference type="InterPro" id="IPR003594">
    <property type="entry name" value="HATPase_dom"/>
</dbReference>
<keyword evidence="12" id="KW-0902">Two-component regulatory system</keyword>
<dbReference type="GO" id="GO:0005737">
    <property type="term" value="C:cytoplasm"/>
    <property type="evidence" value="ECO:0007669"/>
    <property type="project" value="UniProtKB-SubCell"/>
</dbReference>
<evidence type="ECO:0000256" key="17">
    <source>
        <dbReference type="SAM" id="Phobius"/>
    </source>
</evidence>
<dbReference type="OrthoDB" id="227596at2"/>
<evidence type="ECO:0000256" key="13">
    <source>
        <dbReference type="ARBA" id="ARBA00023014"/>
    </source>
</evidence>
<evidence type="ECO:0000256" key="7">
    <source>
        <dbReference type="ARBA" id="ARBA00022490"/>
    </source>
</evidence>
<keyword evidence="20" id="KW-1185">Reference proteome</keyword>
<evidence type="ECO:0000256" key="3">
    <source>
        <dbReference type="ARBA" id="ARBA00004496"/>
    </source>
</evidence>
<feature type="domain" description="Histidine kinase" evidence="18">
    <location>
        <begin position="196"/>
        <end position="398"/>
    </location>
</feature>
<evidence type="ECO:0000313" key="20">
    <source>
        <dbReference type="Proteomes" id="UP000243342"/>
    </source>
</evidence>
<keyword evidence="17" id="KW-1133">Transmembrane helix</keyword>
<evidence type="ECO:0000256" key="5">
    <source>
        <dbReference type="ARBA" id="ARBA00017322"/>
    </source>
</evidence>
<keyword evidence="16" id="KW-0175">Coiled coil</keyword>
<keyword evidence="10" id="KW-0418">Kinase</keyword>
<dbReference type="EMBL" id="MLCF01000125">
    <property type="protein sequence ID" value="OIV35932.1"/>
    <property type="molecule type" value="Genomic_DNA"/>
</dbReference>
<comment type="caution">
    <text evidence="19">The sequence shown here is derived from an EMBL/GenBank/DDBJ whole genome shotgun (WGS) entry which is preliminary data.</text>
</comment>
<keyword evidence="17" id="KW-0812">Transmembrane</keyword>
<dbReference type="GO" id="GO:0016020">
    <property type="term" value="C:membrane"/>
    <property type="evidence" value="ECO:0007669"/>
    <property type="project" value="InterPro"/>
</dbReference>
<evidence type="ECO:0000256" key="6">
    <source>
        <dbReference type="ARBA" id="ARBA00022485"/>
    </source>
</evidence>
<dbReference type="CDD" id="cd16917">
    <property type="entry name" value="HATPase_UhpB-NarQ-NarX-like"/>
    <property type="match status" value="1"/>
</dbReference>
<keyword evidence="6" id="KW-0004">4Fe-4S</keyword>
<dbReference type="Pfam" id="PF02518">
    <property type="entry name" value="HATPase_c"/>
    <property type="match status" value="1"/>
</dbReference>
<dbReference type="PIRSF" id="PIRSF037434">
    <property type="entry name" value="STHK_ChrS"/>
    <property type="match status" value="1"/>
</dbReference>
<dbReference type="Gene3D" id="3.30.565.10">
    <property type="entry name" value="Histidine kinase-like ATPase, C-terminal domain"/>
    <property type="match status" value="1"/>
</dbReference>
<dbReference type="GO" id="GO:0000155">
    <property type="term" value="F:phosphorelay sensor kinase activity"/>
    <property type="evidence" value="ECO:0007669"/>
    <property type="project" value="InterPro"/>
</dbReference>
<dbReference type="PANTHER" id="PTHR24421">
    <property type="entry name" value="NITRATE/NITRITE SENSOR PROTEIN NARX-RELATED"/>
    <property type="match status" value="1"/>
</dbReference>
<evidence type="ECO:0000256" key="10">
    <source>
        <dbReference type="ARBA" id="ARBA00022777"/>
    </source>
</evidence>
<dbReference type="GO" id="GO:0046983">
    <property type="term" value="F:protein dimerization activity"/>
    <property type="evidence" value="ECO:0007669"/>
    <property type="project" value="InterPro"/>
</dbReference>
<sequence length="404" mass="41617">MHGGRGRPNALTVLAWAEHLLFVLLAAVAAARLGIGPAGPGRTALGALAAVALLGWYAGGAALARRSGRTWAGPAWLGGLVVLWAAAMPLSSDFVWLAFPLFFLCMHLLPLRWALPSVAVITGAAVVGYGASVGFSVAGVLGPAIGAGVAVVMSAVYQTLQRESERRRLLLAELVETQAQLAATERQAGRLAERERLAREIHDTVAQGLSSIVLLLRAAEGEQGEDVRRHVRTASATARQALDETRRVVRALAPAALDGRPLTDALRRLAEDAREGAGLDAEFTVDGEPCALPTGVEVALLRVAQGALANTVAHAGARRVRMALAFQPDAVTMDVADDGRGFDAAAVEAGRGRAAETAGTGFGLRAMRGRLAEVGGELVVESAPGEGTAVAARIPLDAASGGAS</sequence>
<evidence type="ECO:0000256" key="16">
    <source>
        <dbReference type="SAM" id="Coils"/>
    </source>
</evidence>
<feature type="transmembrane region" description="Helical" evidence="17">
    <location>
        <begin position="144"/>
        <end position="160"/>
    </location>
</feature>
<evidence type="ECO:0000256" key="14">
    <source>
        <dbReference type="ARBA" id="ARBA00024827"/>
    </source>
</evidence>
<accession>A0A1J7C2Y9</accession>
<evidence type="ECO:0000256" key="9">
    <source>
        <dbReference type="ARBA" id="ARBA00022723"/>
    </source>
</evidence>
<feature type="transmembrane region" description="Helical" evidence="17">
    <location>
        <begin position="46"/>
        <end position="64"/>
    </location>
</feature>
<evidence type="ECO:0000256" key="2">
    <source>
        <dbReference type="ARBA" id="ARBA00001966"/>
    </source>
</evidence>
<dbReference type="SMART" id="SM00387">
    <property type="entry name" value="HATPase_c"/>
    <property type="match status" value="1"/>
</dbReference>
<comment type="subcellular location">
    <subcellularLocation>
        <location evidence="3">Cytoplasm</location>
    </subcellularLocation>
</comment>
<protein>
    <recommendedName>
        <fullName evidence="5">Oxygen sensor histidine kinase NreB</fullName>
        <ecNumber evidence="4">2.7.13.3</ecNumber>
    </recommendedName>
    <alternativeName>
        <fullName evidence="15">Nitrogen regulation protein B</fullName>
    </alternativeName>
</protein>
<dbReference type="PRINTS" id="PR00344">
    <property type="entry name" value="BCTRLSENSOR"/>
</dbReference>
<evidence type="ECO:0000256" key="15">
    <source>
        <dbReference type="ARBA" id="ARBA00030800"/>
    </source>
</evidence>
<reference evidence="19 20" key="1">
    <citation type="submission" date="2016-10" db="EMBL/GenBank/DDBJ databases">
        <title>Genome sequence of Streptomyces gilvigriseus MUSC 26.</title>
        <authorList>
            <person name="Lee L.-H."/>
            <person name="Ser H.-L."/>
        </authorList>
    </citation>
    <scope>NUCLEOTIDE SEQUENCE [LARGE SCALE GENOMIC DNA]</scope>
    <source>
        <strain evidence="19 20">MUSC 26</strain>
    </source>
</reference>
<evidence type="ECO:0000313" key="19">
    <source>
        <dbReference type="EMBL" id="OIV35932.1"/>
    </source>
</evidence>
<evidence type="ECO:0000256" key="1">
    <source>
        <dbReference type="ARBA" id="ARBA00000085"/>
    </source>
</evidence>
<dbReference type="Pfam" id="PF07730">
    <property type="entry name" value="HisKA_3"/>
    <property type="match status" value="1"/>
</dbReference>
<feature type="transmembrane region" description="Helical" evidence="17">
    <location>
        <begin position="118"/>
        <end position="138"/>
    </location>
</feature>
<dbReference type="InterPro" id="IPR050482">
    <property type="entry name" value="Sensor_HK_TwoCompSys"/>
</dbReference>
<keyword evidence="7" id="KW-0963">Cytoplasm</keyword>
<proteinExistence type="predicted"/>
<evidence type="ECO:0000256" key="11">
    <source>
        <dbReference type="ARBA" id="ARBA00023004"/>
    </source>
</evidence>
<comment type="function">
    <text evidence="14">Member of the two-component regulatory system NreB/NreC involved in the control of dissimilatory nitrate/nitrite reduction in response to oxygen. NreB functions as a direct oxygen sensor histidine kinase which is autophosphorylated, in the absence of oxygen, probably at the conserved histidine residue, and transfers its phosphate group probably to a conserved aspartate residue of NreC. NreB/NreC activates the expression of the nitrate (narGHJI) and nitrite (nir) reductase operons, as well as the putative nitrate transporter gene narT.</text>
</comment>
<dbReference type="InterPro" id="IPR036890">
    <property type="entry name" value="HATPase_C_sf"/>
</dbReference>
<feature type="coiled-coil region" evidence="16">
    <location>
        <begin position="160"/>
        <end position="194"/>
    </location>
</feature>
<evidence type="ECO:0000256" key="4">
    <source>
        <dbReference type="ARBA" id="ARBA00012438"/>
    </source>
</evidence>
<dbReference type="PANTHER" id="PTHR24421:SF62">
    <property type="entry name" value="SENSORY TRANSDUCTION HISTIDINE KINASE"/>
    <property type="match status" value="1"/>
</dbReference>
<organism evidence="19 20">
    <name type="scientific">Mangrovactinospora gilvigrisea</name>
    <dbReference type="NCBI Taxonomy" id="1428644"/>
    <lineage>
        <taxon>Bacteria</taxon>
        <taxon>Bacillati</taxon>
        <taxon>Actinomycetota</taxon>
        <taxon>Actinomycetes</taxon>
        <taxon>Kitasatosporales</taxon>
        <taxon>Streptomycetaceae</taxon>
        <taxon>Mangrovactinospora</taxon>
    </lineage>
</organism>
<evidence type="ECO:0000259" key="18">
    <source>
        <dbReference type="PROSITE" id="PS50109"/>
    </source>
</evidence>
<dbReference type="InterPro" id="IPR011712">
    <property type="entry name" value="Sig_transdc_His_kin_sub3_dim/P"/>
</dbReference>
<dbReference type="EC" id="2.7.13.3" evidence="4"/>
<evidence type="ECO:0000256" key="12">
    <source>
        <dbReference type="ARBA" id="ARBA00023012"/>
    </source>
</evidence>
<dbReference type="GO" id="GO:0051539">
    <property type="term" value="F:4 iron, 4 sulfur cluster binding"/>
    <property type="evidence" value="ECO:0007669"/>
    <property type="project" value="UniProtKB-KW"/>
</dbReference>
<keyword evidence="8" id="KW-0808">Transferase</keyword>
<dbReference type="AlphaFoldDB" id="A0A1J7C2Y9"/>
<dbReference type="Proteomes" id="UP000243342">
    <property type="component" value="Unassembled WGS sequence"/>
</dbReference>
<comment type="catalytic activity">
    <reaction evidence="1">
        <text>ATP + protein L-histidine = ADP + protein N-phospho-L-histidine.</text>
        <dbReference type="EC" id="2.7.13.3"/>
    </reaction>
</comment>
<dbReference type="SUPFAM" id="SSF55874">
    <property type="entry name" value="ATPase domain of HSP90 chaperone/DNA topoisomerase II/histidine kinase"/>
    <property type="match status" value="1"/>
</dbReference>
<feature type="transmembrane region" description="Helical" evidence="17">
    <location>
        <begin position="71"/>
        <end position="88"/>
    </location>
</feature>
<dbReference type="GO" id="GO:0046872">
    <property type="term" value="F:metal ion binding"/>
    <property type="evidence" value="ECO:0007669"/>
    <property type="project" value="UniProtKB-KW"/>
</dbReference>
<gene>
    <name evidence="19" type="ORF">BIV57_18995</name>
</gene>
<dbReference type="PROSITE" id="PS50109">
    <property type="entry name" value="HIS_KIN"/>
    <property type="match status" value="1"/>
</dbReference>
<name>A0A1J7C2Y9_9ACTN</name>
<dbReference type="Gene3D" id="1.20.5.1930">
    <property type="match status" value="1"/>
</dbReference>
<keyword evidence="11" id="KW-0408">Iron</keyword>
<keyword evidence="9" id="KW-0479">Metal-binding</keyword>
<dbReference type="InterPro" id="IPR017205">
    <property type="entry name" value="Sig_transdc_His_kinase_ChrS"/>
</dbReference>
<evidence type="ECO:0000256" key="8">
    <source>
        <dbReference type="ARBA" id="ARBA00022679"/>
    </source>
</evidence>
<dbReference type="STRING" id="1428644.BIV57_18995"/>
<keyword evidence="13" id="KW-0411">Iron-sulfur</keyword>
<comment type="cofactor">
    <cofactor evidence="2">
        <name>[4Fe-4S] cluster</name>
        <dbReference type="ChEBI" id="CHEBI:49883"/>
    </cofactor>
</comment>
<dbReference type="InterPro" id="IPR004358">
    <property type="entry name" value="Sig_transdc_His_kin-like_C"/>
</dbReference>
<keyword evidence="17" id="KW-0472">Membrane</keyword>